<name>A0A378NSV1_9FIRM</name>
<dbReference type="EMBL" id="UGPP01000001">
    <property type="protein sequence ID" value="STY71462.1"/>
    <property type="molecule type" value="Genomic_DNA"/>
</dbReference>
<accession>A0A378NSV1</accession>
<proteinExistence type="predicted"/>
<evidence type="ECO:0000313" key="2">
    <source>
        <dbReference type="Proteomes" id="UP000255234"/>
    </source>
</evidence>
<sequence length="48" mass="5333">MVFFVRKERCKYCAGELVDGKCTNPNCIACSDTTEEKTIENKEGADNA</sequence>
<gene>
    <name evidence="1" type="ORF">NCTC10571_01618</name>
</gene>
<dbReference type="AlphaFoldDB" id="A0A378NSV1"/>
<evidence type="ECO:0000313" key="1">
    <source>
        <dbReference type="EMBL" id="STY71462.1"/>
    </source>
</evidence>
<reference evidence="1 2" key="1">
    <citation type="submission" date="2018-06" db="EMBL/GenBank/DDBJ databases">
        <authorList>
            <consortium name="Pathogen Informatics"/>
            <person name="Doyle S."/>
        </authorList>
    </citation>
    <scope>NUCLEOTIDE SEQUENCE [LARGE SCALE GENOMIC DNA]</scope>
    <source>
        <strain evidence="1 2">NCTC10571</strain>
    </source>
</reference>
<organism evidence="1 2">
    <name type="scientific">Megamonas hypermegale</name>
    <dbReference type="NCBI Taxonomy" id="158847"/>
    <lineage>
        <taxon>Bacteria</taxon>
        <taxon>Bacillati</taxon>
        <taxon>Bacillota</taxon>
        <taxon>Negativicutes</taxon>
        <taxon>Selenomonadales</taxon>
        <taxon>Selenomonadaceae</taxon>
        <taxon>Megamonas</taxon>
    </lineage>
</organism>
<dbReference type="RefSeq" id="WP_181805691.1">
    <property type="nucleotide sequence ID" value="NZ_UGPP01000001.1"/>
</dbReference>
<dbReference type="Proteomes" id="UP000255234">
    <property type="component" value="Unassembled WGS sequence"/>
</dbReference>
<protein>
    <submittedName>
        <fullName evidence="1">Uncharacterized protein</fullName>
    </submittedName>
</protein>